<evidence type="ECO:0000313" key="1">
    <source>
        <dbReference type="EMBL" id="GAH24417.1"/>
    </source>
</evidence>
<protein>
    <submittedName>
        <fullName evidence="1">Uncharacterized protein</fullName>
    </submittedName>
</protein>
<feature type="non-terminal residue" evidence="1">
    <location>
        <position position="70"/>
    </location>
</feature>
<accession>X1DW03</accession>
<dbReference type="Pfam" id="PF09826">
    <property type="entry name" value="Beta_propel"/>
    <property type="match status" value="1"/>
</dbReference>
<dbReference type="EMBL" id="BART01041262">
    <property type="protein sequence ID" value="GAH24417.1"/>
    <property type="molecule type" value="Genomic_DNA"/>
</dbReference>
<name>X1DW03_9ZZZZ</name>
<organism evidence="1">
    <name type="scientific">marine sediment metagenome</name>
    <dbReference type="NCBI Taxonomy" id="412755"/>
    <lineage>
        <taxon>unclassified sequences</taxon>
        <taxon>metagenomes</taxon>
        <taxon>ecological metagenomes</taxon>
    </lineage>
</organism>
<gene>
    <name evidence="1" type="ORF">S01H4_66537</name>
</gene>
<dbReference type="InterPro" id="IPR019198">
    <property type="entry name" value="Beta_propeller_containing"/>
</dbReference>
<comment type="caution">
    <text evidence="1">The sequence shown here is derived from an EMBL/GenBank/DDBJ whole genome shotgun (WGS) entry which is preliminary data.</text>
</comment>
<proteinExistence type="predicted"/>
<reference evidence="1" key="1">
    <citation type="journal article" date="2014" name="Front. Microbiol.">
        <title>High frequency of phylogenetically diverse reductive dehalogenase-homologous genes in deep subseafloor sedimentary metagenomes.</title>
        <authorList>
            <person name="Kawai M."/>
            <person name="Futagami T."/>
            <person name="Toyoda A."/>
            <person name="Takaki Y."/>
            <person name="Nishi S."/>
            <person name="Hori S."/>
            <person name="Arai W."/>
            <person name="Tsubouchi T."/>
            <person name="Morono Y."/>
            <person name="Uchiyama I."/>
            <person name="Ito T."/>
            <person name="Fujiyama A."/>
            <person name="Inagaki F."/>
            <person name="Takami H."/>
        </authorList>
    </citation>
    <scope>NUCLEOTIDE SEQUENCE</scope>
    <source>
        <strain evidence="1">Expedition CK06-06</strain>
    </source>
</reference>
<dbReference type="AlphaFoldDB" id="X1DW03"/>
<sequence length="70" mass="8031">MHPYDENHIIGIGKDTVEALEDEEEWRNLDFAWYQGIKIALFDVSDFDNPKEVSKIIIGDRGTDSPALHD</sequence>